<accession>A0A8S5M448</accession>
<proteinExistence type="predicted"/>
<protein>
    <submittedName>
        <fullName evidence="1">Terminase</fullName>
    </submittedName>
</protein>
<organism evidence="1">
    <name type="scientific">Podoviridae sp. ctq8112</name>
    <dbReference type="NCBI Taxonomy" id="2826579"/>
    <lineage>
        <taxon>Viruses</taxon>
        <taxon>Duplodnaviria</taxon>
        <taxon>Heunggongvirae</taxon>
        <taxon>Uroviricota</taxon>
        <taxon>Caudoviricetes</taxon>
    </lineage>
</organism>
<reference evidence="1" key="1">
    <citation type="journal article" date="2021" name="Proc. Natl. Acad. Sci. U.S.A.">
        <title>A Catalog of Tens of Thousands of Viruses from Human Metagenomes Reveals Hidden Associations with Chronic Diseases.</title>
        <authorList>
            <person name="Tisza M.J."/>
            <person name="Buck C.B."/>
        </authorList>
    </citation>
    <scope>NUCLEOTIDE SEQUENCE</scope>
    <source>
        <strain evidence="1">Ctq8112</strain>
    </source>
</reference>
<sequence>MFKQKFYSLKTILSKDAQYNIIFGERSNGKTYSVLKYGLEKFCKTGEQTGIVRRWTEDFKGKRGATMYQSLVNNHEIEKLTDGKWTDVYYYSGRWYLCRYNEKDERTVLEKPIAYGFALGSMEHDKSTSYPEITTILFDEFLTRTMYLPDEFVLFMNVLSTIIRHRKNVKIFMLGNTVNKYCPYFNEMGLRHIKDMNVGDIDIYTYGDSNLKVAVEYCKPNKQGKESDTYFAFDNPKLNMITGGAWEVNIYPHCPIKYAPKDIKFTYFIIFDGEILQCEIIMKDNNNFTFIHRKTSPIKDTEKDLVYSTEYKPLQNWKRKINKPTTELEKKIALYFAKDKVFYQDNDVGEIVRNYLLWCGKEVK</sequence>
<dbReference type="InterPro" id="IPR008784">
    <property type="entry name" value="Podovirus_Gp16"/>
</dbReference>
<dbReference type="Pfam" id="PF05894">
    <property type="entry name" value="Podovirus_Gp16"/>
    <property type="match status" value="1"/>
</dbReference>
<dbReference type="EMBL" id="BK014811">
    <property type="protein sequence ID" value="DAD76863.1"/>
    <property type="molecule type" value="Genomic_DNA"/>
</dbReference>
<evidence type="ECO:0000313" key="1">
    <source>
        <dbReference type="EMBL" id="DAD76863.1"/>
    </source>
</evidence>
<name>A0A8S5M448_9CAUD</name>